<dbReference type="Proteomes" id="UP000015546">
    <property type="component" value="Segment"/>
</dbReference>
<dbReference type="KEGG" id="vg:16575453"/>
<dbReference type="RefSeq" id="YP_008430992.1">
    <property type="nucleotide sequence ID" value="NC_022088.2"/>
</dbReference>
<evidence type="ECO:0000313" key="2">
    <source>
        <dbReference type="Proteomes" id="UP000015546"/>
    </source>
</evidence>
<dbReference type="GeneID" id="16575453"/>
<accession>S5Y073</accession>
<organism evidence="1 2">
    <name type="scientific">Bacillus phage Troll</name>
    <dbReference type="NCBI Taxonomy" id="1382932"/>
    <lineage>
        <taxon>Viruses</taxon>
        <taxon>Duplodnaviria</taxon>
        <taxon>Heunggongvirae</taxon>
        <taxon>Uroviricota</taxon>
        <taxon>Caudoviricetes</taxon>
        <taxon>Herelleviridae</taxon>
        <taxon>Bastillevirinae</taxon>
        <taxon>Bequatrovirus</taxon>
        <taxon>Bequatrovirus troll</taxon>
    </lineage>
</organism>
<name>S5Y073_9CAUD</name>
<reference evidence="1" key="1">
    <citation type="submission" date="2013-11" db="EMBL/GenBank/DDBJ databases">
        <authorList>
            <person name="Acha N."/>
            <person name="Ahmed A.J."/>
            <person name="Andrew J.C."/>
            <person name="Arusuraire T."/>
            <person name="Auman J.C."/>
            <person name="Badar F."/>
            <person name="Bello R."/>
            <person name="Bernabe S.M."/>
            <person name="Boateng S.K."/>
            <person name="Brawn M.S."/>
            <person name="Calos M.G."/>
            <person name="Chambers B.M."/>
            <person name="Chan S.K."/>
            <person name="Cheaves M."/>
            <person name="Cleary N.C."/>
            <person name="Czawlytko E.C."/>
            <person name="Gabriel T.W."/>
            <person name="Gao W."/>
            <person name="Gnatt I.Y."/>
            <person name="Gopala-Rao A.K."/>
            <person name="Group B.L."/>
            <person name="Haile S."/>
            <person name="Haupt C.W."/>
            <person name="Heinke M.L."/>
            <person name="Hodgson J.S."/>
            <person name="Howarth S.M."/>
            <person name="Ierardi B.R."/>
            <person name="Jacob-Sampson D.C."/>
            <person name="Jayasinghe N.S."/>
            <person name="Jiang A."/>
            <person name="Jones M."/>
            <person name="Kharel N."/>
            <person name="Kim E.H."/>
            <person name="Kim J.S."/>
            <person name="Kim J.S."/>
            <person name="Kim M."/>
            <person name="Kim T.W."/>
            <person name="Kim Y."/>
            <person name="Kirchner B.E."/>
            <person name="Ko E."/>
            <person name="Kumar A."/>
            <person name="Le D.N."/>
            <person name="Lo A."/>
            <person name="Lynott E.M."/>
            <person name="Mahmood A."/>
            <person name="Manzoor I.S."/>
            <person name="Marano G.L."/>
            <person name="Margulies Z.J."/>
            <person name="Mathew S."/>
            <person name="McClure A.L."/>
            <person name="McCollum B.J."/>
            <person name="Mckee R.C."/>
            <person name="Menisher T.W."/>
            <person name="Monroe M.K."/>
            <person name="Mosenkis E.V."/>
            <person name="Nagaradona C."/>
            <person name="Nelson V.D."/>
            <person name="Nnadi N.D."/>
            <person name="Okolo C."/>
            <person name="Opene B.A."/>
            <person name="Parmanov M."/>
            <person name="Parsons M.J."/>
            <person name="Patel D.B."/>
            <person name="Pham M."/>
            <person name="Raza S."/>
            <person name="Rein A.J."/>
            <person name="Retnakumar V."/>
            <person name="Seidman L.M."/>
            <person name="Sexton M.Jr."/>
            <person name="Shaw C.A."/>
            <person name="Sheth S.N."/>
            <person name="Shu C.W."/>
            <person name="Smith K.M."/>
            <person name="Tailor D.I."/>
            <person name="Teklu-Haile Y."/>
            <person name="Tewelde B.Z."/>
            <person name="Threatt J.C."/>
            <person name="Tong M.V."/>
            <person name="Turner K.N."/>
            <person name="Velasco R.T."/>
            <person name="Venida A.C."/>
            <person name="Walker L.M."/>
            <person name="Way M."/>
            <person name="Williams K.L."/>
            <person name="Witczak R.W."/>
            <person name="Won D."/>
            <person name="Zifa S."/>
            <person name="Zimmerman J.N."/>
            <person name="Adediran T.Y."/>
            <person name="Jeon M.-H."/>
            <person name="Shah M.R."/>
            <person name="Abete L.P."/>
            <person name="Cortes N."/>
            <person name="Nunn R."/>
            <person name="Somasundaram P."/>
            <person name="Caruso S.M."/>
            <person name="Erill I."/>
            <person name="Cresawn S.G."/>
            <person name="Russell D.A."/>
            <person name="Pope W.H."/>
            <person name="Jacobs-Sera D."/>
            <person name="Hendrix R.W."/>
            <person name="Hatfull G.F."/>
        </authorList>
    </citation>
    <scope>NUCLEOTIDE SEQUENCE [LARGE SCALE GENOMIC DNA]</scope>
</reference>
<protein>
    <submittedName>
        <fullName evidence="1">Uncharacterized protein</fullName>
    </submittedName>
</protein>
<gene>
    <name evidence="1" type="primary">208</name>
    <name evidence="1" type="ORF">TROLL_208</name>
</gene>
<dbReference type="EMBL" id="KF208639">
    <property type="protein sequence ID" value="AGT13479.1"/>
    <property type="molecule type" value="Genomic_DNA"/>
</dbReference>
<evidence type="ECO:0000313" key="1">
    <source>
        <dbReference type="EMBL" id="AGT13479.1"/>
    </source>
</evidence>
<keyword evidence="2" id="KW-1185">Reference proteome</keyword>
<sequence>MKGRIFMISNEGKKYLDEEIKKIGERIAEISEEAKITEATILENIVKRETDSSPHKVSVSTLTDLDCEQILAEARGAAQIEEVVNKYGDDRDGEDPTECVWQDVEGLDYGWMWLRYKEEHMKEVMIAHITESVRAFQKRLSEGEEFPLVKTIVDEYKDTVSFHVLDVVENQDSTVWTFSNNSPIKIRI</sequence>
<proteinExistence type="predicted"/>